<dbReference type="Proteomes" id="UP001596472">
    <property type="component" value="Unassembled WGS sequence"/>
</dbReference>
<keyword evidence="1" id="KW-0812">Transmembrane</keyword>
<feature type="transmembrane region" description="Helical" evidence="1">
    <location>
        <begin position="233"/>
        <end position="250"/>
    </location>
</feature>
<evidence type="ECO:0000256" key="1">
    <source>
        <dbReference type="SAM" id="Phobius"/>
    </source>
</evidence>
<evidence type="ECO:0000313" key="2">
    <source>
        <dbReference type="EMBL" id="MFC7337063.1"/>
    </source>
</evidence>
<accession>A0ABW2L6Y7</accession>
<feature type="transmembrane region" description="Helical" evidence="1">
    <location>
        <begin position="73"/>
        <end position="91"/>
    </location>
</feature>
<keyword evidence="1" id="KW-0472">Membrane</keyword>
<feature type="transmembrane region" description="Helical" evidence="1">
    <location>
        <begin position="191"/>
        <end position="213"/>
    </location>
</feature>
<proteinExistence type="predicted"/>
<keyword evidence="1" id="KW-1133">Transmembrane helix</keyword>
<protein>
    <recommendedName>
        <fullName evidence="4">Prenyltransferase</fullName>
    </recommendedName>
</protein>
<feature type="transmembrane region" description="Helical" evidence="1">
    <location>
        <begin position="97"/>
        <end position="117"/>
    </location>
</feature>
<sequence length="281" mass="31552">MSLDAPLVAVAWLFMFARAWRVDFHPWQAYAALGLTVWIIYVVDRLIDVRMRSPDDPMLGSRHHFHQKHWKKFLLGVVVAAATVLWLTLTYLPVEVIGYSIPIMLLVGVFFALVVMVPATRDIPYLRNIVAGMTFGMGTALVAHVYVPMEPFWIMMQSREVISFGVLCVLNISAIHLWEHSRLSNDPEIRAADEISLTLPLILLGAASLWFAYQDNPGMFGGSVADTDPLTRPFFYGVLISAALLQVINRTRERYSMDALRCLADAAMIVPLPLFIVFSGT</sequence>
<comment type="caution">
    <text evidence="2">The sequence shown here is derived from an EMBL/GenBank/DDBJ whole genome shotgun (WGS) entry which is preliminary data.</text>
</comment>
<reference evidence="3" key="1">
    <citation type="journal article" date="2019" name="Int. J. Syst. Evol. Microbiol.">
        <title>The Global Catalogue of Microorganisms (GCM) 10K type strain sequencing project: providing services to taxonomists for standard genome sequencing and annotation.</title>
        <authorList>
            <consortium name="The Broad Institute Genomics Platform"/>
            <consortium name="The Broad Institute Genome Sequencing Center for Infectious Disease"/>
            <person name="Wu L."/>
            <person name="Ma J."/>
        </authorList>
    </citation>
    <scope>NUCLEOTIDE SEQUENCE [LARGE SCALE GENOMIC DNA]</scope>
    <source>
        <strain evidence="3">CGMCC 4.1467</strain>
    </source>
</reference>
<evidence type="ECO:0008006" key="4">
    <source>
        <dbReference type="Google" id="ProtNLM"/>
    </source>
</evidence>
<feature type="transmembrane region" description="Helical" evidence="1">
    <location>
        <begin position="161"/>
        <end position="179"/>
    </location>
</feature>
<evidence type="ECO:0000313" key="3">
    <source>
        <dbReference type="Proteomes" id="UP001596472"/>
    </source>
</evidence>
<keyword evidence="3" id="KW-1185">Reference proteome</keyword>
<name>A0ABW2L6Y7_9BACT</name>
<dbReference type="EMBL" id="JBHTBS010000003">
    <property type="protein sequence ID" value="MFC7337063.1"/>
    <property type="molecule type" value="Genomic_DNA"/>
</dbReference>
<gene>
    <name evidence="2" type="ORF">ACFQY0_07735</name>
</gene>
<feature type="transmembrane region" description="Helical" evidence="1">
    <location>
        <begin position="129"/>
        <end position="149"/>
    </location>
</feature>
<organism evidence="2 3">
    <name type="scientific">Haloferula chungangensis</name>
    <dbReference type="NCBI Taxonomy" id="1048331"/>
    <lineage>
        <taxon>Bacteria</taxon>
        <taxon>Pseudomonadati</taxon>
        <taxon>Verrucomicrobiota</taxon>
        <taxon>Verrucomicrobiia</taxon>
        <taxon>Verrucomicrobiales</taxon>
        <taxon>Verrucomicrobiaceae</taxon>
        <taxon>Haloferula</taxon>
    </lineage>
</organism>
<feature type="transmembrane region" description="Helical" evidence="1">
    <location>
        <begin position="262"/>
        <end position="280"/>
    </location>
</feature>
<dbReference type="RefSeq" id="WP_379711021.1">
    <property type="nucleotide sequence ID" value="NZ_JBHTBS010000003.1"/>
</dbReference>
<feature type="transmembrane region" description="Helical" evidence="1">
    <location>
        <begin position="29"/>
        <end position="47"/>
    </location>
</feature>